<evidence type="ECO:0000313" key="3">
    <source>
        <dbReference type="Proteomes" id="UP000694397"/>
    </source>
</evidence>
<dbReference type="InterPro" id="IPR040247">
    <property type="entry name" value="DUF5524"/>
</dbReference>
<accession>A0A8C9TPU5</accession>
<evidence type="ECO:0000313" key="2">
    <source>
        <dbReference type="Ensembl" id="ENSSFOP00015054193.1"/>
    </source>
</evidence>
<reference evidence="2" key="3">
    <citation type="submission" date="2025-09" db="UniProtKB">
        <authorList>
            <consortium name="Ensembl"/>
        </authorList>
    </citation>
    <scope>IDENTIFICATION</scope>
</reference>
<dbReference type="OrthoDB" id="10012494at2759"/>
<name>A0A8C9TPU5_SCLFO</name>
<dbReference type="GeneTree" id="ENSGT00390000014376"/>
<evidence type="ECO:0000256" key="1">
    <source>
        <dbReference type="SAM" id="MobiDB-lite"/>
    </source>
</evidence>
<reference evidence="2 3" key="1">
    <citation type="submission" date="2019-04" db="EMBL/GenBank/DDBJ databases">
        <authorList>
            <consortium name="Wellcome Sanger Institute Data Sharing"/>
        </authorList>
    </citation>
    <scope>NUCLEOTIDE SEQUENCE [LARGE SCALE GENOMIC DNA]</scope>
</reference>
<dbReference type="PANTHER" id="PTHR31097">
    <property type="entry name" value="SI:DKEY-276J7.1"/>
    <property type="match status" value="1"/>
</dbReference>
<feature type="compositionally biased region" description="Polar residues" evidence="1">
    <location>
        <begin position="1"/>
        <end position="12"/>
    </location>
</feature>
<sequence>MITNVNHQQIGNGSWAPASQIPGLSPSAGSVPQEKARGRRVGILETDSDYVKLAKQGGQKGLLWHEDTSMETKTGSQYKAPDWFSADSDSQEECSPGKGTFQPLSAPFGGDNKSAWERDRDGAISGPQNVSGFTYRSSRSNKMRNYQCNIVLVFRARSYEKKAAPVNMSKLLSFGYVEDEKKSPSEDDASSKEAS</sequence>
<dbReference type="Pfam" id="PF17662">
    <property type="entry name" value="DUF5524"/>
    <property type="match status" value="1"/>
</dbReference>
<proteinExistence type="predicted"/>
<organism evidence="2 3">
    <name type="scientific">Scleropages formosus</name>
    <name type="common">Asian bonytongue</name>
    <name type="synonym">Osteoglossum formosum</name>
    <dbReference type="NCBI Taxonomy" id="113540"/>
    <lineage>
        <taxon>Eukaryota</taxon>
        <taxon>Metazoa</taxon>
        <taxon>Chordata</taxon>
        <taxon>Craniata</taxon>
        <taxon>Vertebrata</taxon>
        <taxon>Euteleostomi</taxon>
        <taxon>Actinopterygii</taxon>
        <taxon>Neopterygii</taxon>
        <taxon>Teleostei</taxon>
        <taxon>Osteoglossocephala</taxon>
        <taxon>Osteoglossomorpha</taxon>
        <taxon>Osteoglossiformes</taxon>
        <taxon>Osteoglossidae</taxon>
        <taxon>Scleropages</taxon>
    </lineage>
</organism>
<protein>
    <submittedName>
        <fullName evidence="2">Si:dkey-276j7.1</fullName>
    </submittedName>
</protein>
<keyword evidence="3" id="KW-1185">Reference proteome</keyword>
<dbReference type="Proteomes" id="UP000694397">
    <property type="component" value="Chromosome 14"/>
</dbReference>
<feature type="region of interest" description="Disordered" evidence="1">
    <location>
        <begin position="1"/>
        <end position="43"/>
    </location>
</feature>
<feature type="region of interest" description="Disordered" evidence="1">
    <location>
        <begin position="73"/>
        <end position="130"/>
    </location>
</feature>
<dbReference type="PANTHER" id="PTHR31097:SF2">
    <property type="entry name" value="CHROMOSOME 7 OPEN READING FRAME 57"/>
    <property type="match status" value="1"/>
</dbReference>
<dbReference type="Ensembl" id="ENSSFOT00015039981.1">
    <property type="protein sequence ID" value="ENSSFOP00015054193.1"/>
    <property type="gene ID" value="ENSSFOG00015032322.1"/>
</dbReference>
<reference evidence="2" key="2">
    <citation type="submission" date="2025-08" db="UniProtKB">
        <authorList>
            <consortium name="Ensembl"/>
        </authorList>
    </citation>
    <scope>IDENTIFICATION</scope>
</reference>
<dbReference type="AlphaFoldDB" id="A0A8C9TPU5"/>